<evidence type="ECO:0000256" key="1">
    <source>
        <dbReference type="PIRNR" id="PIRNR006386"/>
    </source>
</evidence>
<keyword evidence="4" id="KW-1185">Reference proteome</keyword>
<dbReference type="EMBL" id="JBHRXI010000049">
    <property type="protein sequence ID" value="MFC3616545.1"/>
    <property type="molecule type" value="Genomic_DNA"/>
</dbReference>
<accession>A0ABV7TMN1</accession>
<dbReference type="PIRSF" id="PIRSF006386">
    <property type="entry name" value="HCCAis_GSTk"/>
    <property type="match status" value="1"/>
</dbReference>
<comment type="catalytic activity">
    <reaction evidence="1">
        <text>2-hydroxychromene-2-carboxylate = (3E)-4-(2-hydroxyphenyl)-2-oxobut-3-enoate</text>
        <dbReference type="Rhea" id="RHEA:27401"/>
        <dbReference type="ChEBI" id="CHEBI:59350"/>
        <dbReference type="ChEBI" id="CHEBI:59353"/>
        <dbReference type="EC" id="5.99.1.4"/>
    </reaction>
</comment>
<dbReference type="CDD" id="cd03022">
    <property type="entry name" value="DsbA_HCCA_Iso"/>
    <property type="match status" value="1"/>
</dbReference>
<dbReference type="SUPFAM" id="SSF52833">
    <property type="entry name" value="Thioredoxin-like"/>
    <property type="match status" value="1"/>
</dbReference>
<evidence type="ECO:0000313" key="3">
    <source>
        <dbReference type="EMBL" id="MFC3616545.1"/>
    </source>
</evidence>
<name>A0ABV7TMN1_9RHOB</name>
<dbReference type="InterPro" id="IPR001853">
    <property type="entry name" value="DSBA-like_thioredoxin_dom"/>
</dbReference>
<dbReference type="RefSeq" id="WP_386737858.1">
    <property type="nucleotide sequence ID" value="NZ_JBHRXI010000049.1"/>
</dbReference>
<dbReference type="Pfam" id="PF01323">
    <property type="entry name" value="DSBA"/>
    <property type="match status" value="1"/>
</dbReference>
<evidence type="ECO:0000259" key="2">
    <source>
        <dbReference type="Pfam" id="PF01323"/>
    </source>
</evidence>
<comment type="caution">
    <text evidence="3">The sequence shown here is derived from an EMBL/GenBank/DDBJ whole genome shotgun (WGS) entry which is preliminary data.</text>
</comment>
<organism evidence="3 4">
    <name type="scientific">Lutimaribacter marinistellae</name>
    <dbReference type="NCBI Taxonomy" id="1820329"/>
    <lineage>
        <taxon>Bacteria</taxon>
        <taxon>Pseudomonadati</taxon>
        <taxon>Pseudomonadota</taxon>
        <taxon>Alphaproteobacteria</taxon>
        <taxon>Rhodobacterales</taxon>
        <taxon>Roseobacteraceae</taxon>
        <taxon>Lutimaribacter</taxon>
    </lineage>
</organism>
<dbReference type="InterPro" id="IPR051924">
    <property type="entry name" value="GST_Kappa/NadH"/>
</dbReference>
<dbReference type="GO" id="GO:0016853">
    <property type="term" value="F:isomerase activity"/>
    <property type="evidence" value="ECO:0007669"/>
    <property type="project" value="UniProtKB-KW"/>
</dbReference>
<dbReference type="InterPro" id="IPR036249">
    <property type="entry name" value="Thioredoxin-like_sf"/>
</dbReference>
<dbReference type="InterPro" id="IPR044087">
    <property type="entry name" value="NahD-like"/>
</dbReference>
<keyword evidence="1 3" id="KW-0413">Isomerase</keyword>
<sequence>MSKTLDFYYDFGSPNAYLAHQALPPLARRLGVSIAYKPILLGGVFKATGNRSPMEAFGGIRHKLAYYQRETQRFARRHEIKFYMNPHFPINTLSLMRGAMHAQGKPWEGDYINAVFDAIWVHGQKMDDPSVITDVLRERNLPAREVMEAVQSAEVKQALLKATEAAVERGVFGAPMIFLGDEPYFGKEAIYELEVELSDA</sequence>
<dbReference type="Gene3D" id="3.40.30.10">
    <property type="entry name" value="Glutaredoxin"/>
    <property type="match status" value="1"/>
</dbReference>
<protein>
    <recommendedName>
        <fullName evidence="1">2-hydroxychromene-2-carboxylate isomerase</fullName>
        <ecNumber evidence="1">5.99.1.4</ecNumber>
    </recommendedName>
</protein>
<dbReference type="InterPro" id="IPR014440">
    <property type="entry name" value="HCCAis_GSTk"/>
</dbReference>
<dbReference type="PANTHER" id="PTHR42943">
    <property type="entry name" value="GLUTATHIONE S-TRANSFERASE KAPPA"/>
    <property type="match status" value="1"/>
</dbReference>
<proteinExistence type="inferred from homology"/>
<evidence type="ECO:0000313" key="4">
    <source>
        <dbReference type="Proteomes" id="UP001595629"/>
    </source>
</evidence>
<comment type="similarity">
    <text evidence="1">Belongs to the GST superfamily. NadH family.</text>
</comment>
<dbReference type="PANTHER" id="PTHR42943:SF2">
    <property type="entry name" value="GLUTATHIONE S-TRANSFERASE KAPPA 1"/>
    <property type="match status" value="1"/>
</dbReference>
<gene>
    <name evidence="3" type="ORF">ACFORG_22610</name>
</gene>
<dbReference type="EC" id="5.99.1.4" evidence="1"/>
<reference evidence="4" key="1">
    <citation type="journal article" date="2019" name="Int. J. Syst. Evol. Microbiol.">
        <title>The Global Catalogue of Microorganisms (GCM) 10K type strain sequencing project: providing services to taxonomists for standard genome sequencing and annotation.</title>
        <authorList>
            <consortium name="The Broad Institute Genomics Platform"/>
            <consortium name="The Broad Institute Genome Sequencing Center for Infectious Disease"/>
            <person name="Wu L."/>
            <person name="Ma J."/>
        </authorList>
    </citation>
    <scope>NUCLEOTIDE SEQUENCE [LARGE SCALE GENOMIC DNA]</scope>
    <source>
        <strain evidence="4">KCTC 42911</strain>
    </source>
</reference>
<feature type="domain" description="DSBA-like thioredoxin" evidence="2">
    <location>
        <begin position="4"/>
        <end position="194"/>
    </location>
</feature>
<dbReference type="Proteomes" id="UP001595629">
    <property type="component" value="Unassembled WGS sequence"/>
</dbReference>